<dbReference type="OrthoDB" id="2410195at2759"/>
<evidence type="ECO:0000256" key="3">
    <source>
        <dbReference type="ARBA" id="ARBA00022691"/>
    </source>
</evidence>
<feature type="domain" description="O-methyltransferase dimerisation" evidence="5">
    <location>
        <begin position="83"/>
        <end position="160"/>
    </location>
</feature>
<evidence type="ECO:0000259" key="5">
    <source>
        <dbReference type="Pfam" id="PF08100"/>
    </source>
</evidence>
<dbReference type="AlphaFoldDB" id="A0A9P6L1J6"/>
<dbReference type="InterPro" id="IPR001077">
    <property type="entry name" value="COMT_C"/>
</dbReference>
<feature type="domain" description="O-methyltransferase C-terminal" evidence="4">
    <location>
        <begin position="276"/>
        <end position="391"/>
    </location>
</feature>
<organism evidence="6 7">
    <name type="scientific">Thelephora terrestris</name>
    <dbReference type="NCBI Taxonomy" id="56493"/>
    <lineage>
        <taxon>Eukaryota</taxon>
        <taxon>Fungi</taxon>
        <taxon>Dikarya</taxon>
        <taxon>Basidiomycota</taxon>
        <taxon>Agaricomycotina</taxon>
        <taxon>Agaricomycetes</taxon>
        <taxon>Thelephorales</taxon>
        <taxon>Thelephoraceae</taxon>
        <taxon>Thelephora</taxon>
    </lineage>
</organism>
<dbReference type="GO" id="GO:0032259">
    <property type="term" value="P:methylation"/>
    <property type="evidence" value="ECO:0007669"/>
    <property type="project" value="UniProtKB-KW"/>
</dbReference>
<dbReference type="PROSITE" id="PS51683">
    <property type="entry name" value="SAM_OMT_II"/>
    <property type="match status" value="1"/>
</dbReference>
<dbReference type="InterPro" id="IPR036388">
    <property type="entry name" value="WH-like_DNA-bd_sf"/>
</dbReference>
<proteinExistence type="predicted"/>
<dbReference type="Proteomes" id="UP000736335">
    <property type="component" value="Unassembled WGS sequence"/>
</dbReference>
<comment type="caution">
    <text evidence="6">The sequence shown here is derived from an EMBL/GenBank/DDBJ whole genome shotgun (WGS) entry which is preliminary data.</text>
</comment>
<dbReference type="Pfam" id="PF08100">
    <property type="entry name" value="Dimerisation"/>
    <property type="match status" value="1"/>
</dbReference>
<keyword evidence="1" id="KW-0489">Methyltransferase</keyword>
<protein>
    <submittedName>
        <fullName evidence="6">O-methyltransferase</fullName>
    </submittedName>
</protein>
<dbReference type="InterPro" id="IPR029063">
    <property type="entry name" value="SAM-dependent_MTases_sf"/>
</dbReference>
<evidence type="ECO:0000259" key="4">
    <source>
        <dbReference type="Pfam" id="PF00891"/>
    </source>
</evidence>
<dbReference type="EMBL" id="WIUZ02000020">
    <property type="protein sequence ID" value="KAF9779249.1"/>
    <property type="molecule type" value="Genomic_DNA"/>
</dbReference>
<evidence type="ECO:0000256" key="1">
    <source>
        <dbReference type="ARBA" id="ARBA00022603"/>
    </source>
</evidence>
<dbReference type="InterPro" id="IPR036390">
    <property type="entry name" value="WH_DNA-bd_sf"/>
</dbReference>
<dbReference type="GO" id="GO:0008171">
    <property type="term" value="F:O-methyltransferase activity"/>
    <property type="evidence" value="ECO:0007669"/>
    <property type="project" value="InterPro"/>
</dbReference>
<evidence type="ECO:0000256" key="2">
    <source>
        <dbReference type="ARBA" id="ARBA00022679"/>
    </source>
</evidence>
<sequence>MFTSKISPLRRLVNVLSEAVTKIDAKYASANLEFPSLDKPFDESDPACLLLSDPDVVPHSSLIVAAADQLIVSARHPAQAILDIAQSHTISASLGLVCETSVAEILREAGPEGLHVKDIVAKNKMHPGKLARALRLLATHHVFAEVSPDVFVNNGLSSILDTGKSTESLFTRPKVEKFKGATGGYCAMVEITSGDALKASAFVIDGLLDPATSHSEEPSDAPCLRAFKAKSYFDYLYAPGNEYLKTRFQAAMGALAASESSTIVPGGFPWESLPKGTTIVDVGGGVGSACHDIMNKNPLLKFIVQDLPSVTGGAIEYWNHHEPKALADGQVTIQEHDFFTPQPVKDADVFLLRYILHDWSNTKAIEILKRLREAAVPGKTKVIVIDGVIQYACAVDRKKIRGAEGIVFEGSDKKSEVPEGLLPNLGKAGARNYCIDLTMLAKVSGQERTLGDHVRVMEASGWKIKKIYSPDGRRISHLLAEAV</sequence>
<keyword evidence="7" id="KW-1185">Reference proteome</keyword>
<dbReference type="InterPro" id="IPR016461">
    <property type="entry name" value="COMT-like"/>
</dbReference>
<dbReference type="Gene3D" id="3.40.50.150">
    <property type="entry name" value="Vaccinia Virus protein VP39"/>
    <property type="match status" value="1"/>
</dbReference>
<evidence type="ECO:0000313" key="6">
    <source>
        <dbReference type="EMBL" id="KAF9779249.1"/>
    </source>
</evidence>
<dbReference type="InterPro" id="IPR012967">
    <property type="entry name" value="COMT_dimerisation"/>
</dbReference>
<evidence type="ECO:0000313" key="7">
    <source>
        <dbReference type="Proteomes" id="UP000736335"/>
    </source>
</evidence>
<dbReference type="SUPFAM" id="SSF46785">
    <property type="entry name" value="Winged helix' DNA-binding domain"/>
    <property type="match status" value="1"/>
</dbReference>
<name>A0A9P6L1J6_9AGAM</name>
<dbReference type="PANTHER" id="PTHR43712:SF2">
    <property type="entry name" value="O-METHYLTRANSFERASE CICE"/>
    <property type="match status" value="1"/>
</dbReference>
<gene>
    <name evidence="6" type="ORF">BJ322DRAFT_450913</name>
</gene>
<keyword evidence="3" id="KW-0949">S-adenosyl-L-methionine</keyword>
<reference evidence="6" key="1">
    <citation type="journal article" date="2020" name="Nat. Commun.">
        <title>Large-scale genome sequencing of mycorrhizal fungi provides insights into the early evolution of symbiotic traits.</title>
        <authorList>
            <person name="Miyauchi S."/>
            <person name="Kiss E."/>
            <person name="Kuo A."/>
            <person name="Drula E."/>
            <person name="Kohler A."/>
            <person name="Sanchez-Garcia M."/>
            <person name="Morin E."/>
            <person name="Andreopoulos B."/>
            <person name="Barry K.W."/>
            <person name="Bonito G."/>
            <person name="Buee M."/>
            <person name="Carver A."/>
            <person name="Chen C."/>
            <person name="Cichocki N."/>
            <person name="Clum A."/>
            <person name="Culley D."/>
            <person name="Crous P.W."/>
            <person name="Fauchery L."/>
            <person name="Girlanda M."/>
            <person name="Hayes R.D."/>
            <person name="Keri Z."/>
            <person name="LaButti K."/>
            <person name="Lipzen A."/>
            <person name="Lombard V."/>
            <person name="Magnuson J."/>
            <person name="Maillard F."/>
            <person name="Murat C."/>
            <person name="Nolan M."/>
            <person name="Ohm R.A."/>
            <person name="Pangilinan J."/>
            <person name="Pereira M.F."/>
            <person name="Perotto S."/>
            <person name="Peter M."/>
            <person name="Pfister S."/>
            <person name="Riley R."/>
            <person name="Sitrit Y."/>
            <person name="Stielow J.B."/>
            <person name="Szollosi G."/>
            <person name="Zifcakova L."/>
            <person name="Stursova M."/>
            <person name="Spatafora J.W."/>
            <person name="Tedersoo L."/>
            <person name="Vaario L.M."/>
            <person name="Yamada A."/>
            <person name="Yan M."/>
            <person name="Wang P."/>
            <person name="Xu J."/>
            <person name="Bruns T."/>
            <person name="Baldrian P."/>
            <person name="Vilgalys R."/>
            <person name="Dunand C."/>
            <person name="Henrissat B."/>
            <person name="Grigoriev I.V."/>
            <person name="Hibbett D."/>
            <person name="Nagy L.G."/>
            <person name="Martin F.M."/>
        </authorList>
    </citation>
    <scope>NUCLEOTIDE SEQUENCE</scope>
    <source>
        <strain evidence="6">UH-Tt-Lm1</strain>
    </source>
</reference>
<accession>A0A9P6L1J6</accession>
<dbReference type="PANTHER" id="PTHR43712">
    <property type="entry name" value="PUTATIVE (AFU_ORTHOLOGUE AFUA_4G14580)-RELATED"/>
    <property type="match status" value="1"/>
</dbReference>
<keyword evidence="2" id="KW-0808">Transferase</keyword>
<dbReference type="Pfam" id="PF00891">
    <property type="entry name" value="Methyltransf_2"/>
    <property type="match status" value="1"/>
</dbReference>
<dbReference type="SUPFAM" id="SSF53335">
    <property type="entry name" value="S-adenosyl-L-methionine-dependent methyltransferases"/>
    <property type="match status" value="1"/>
</dbReference>
<reference evidence="6" key="2">
    <citation type="submission" date="2020-11" db="EMBL/GenBank/DDBJ databases">
        <authorList>
            <consortium name="DOE Joint Genome Institute"/>
            <person name="Kuo A."/>
            <person name="Miyauchi S."/>
            <person name="Kiss E."/>
            <person name="Drula E."/>
            <person name="Kohler A."/>
            <person name="Sanchez-Garcia M."/>
            <person name="Andreopoulos B."/>
            <person name="Barry K.W."/>
            <person name="Bonito G."/>
            <person name="Buee M."/>
            <person name="Carver A."/>
            <person name="Chen C."/>
            <person name="Cichocki N."/>
            <person name="Clum A."/>
            <person name="Culley D."/>
            <person name="Crous P.W."/>
            <person name="Fauchery L."/>
            <person name="Girlanda M."/>
            <person name="Hayes R."/>
            <person name="Keri Z."/>
            <person name="Labutti K."/>
            <person name="Lipzen A."/>
            <person name="Lombard V."/>
            <person name="Magnuson J."/>
            <person name="Maillard F."/>
            <person name="Morin E."/>
            <person name="Murat C."/>
            <person name="Nolan M."/>
            <person name="Ohm R."/>
            <person name="Pangilinan J."/>
            <person name="Pereira M."/>
            <person name="Perotto S."/>
            <person name="Peter M."/>
            <person name="Riley R."/>
            <person name="Sitrit Y."/>
            <person name="Stielow B."/>
            <person name="Szollosi G."/>
            <person name="Zifcakova L."/>
            <person name="Stursova M."/>
            <person name="Spatafora J.W."/>
            <person name="Tedersoo L."/>
            <person name="Vaario L.-M."/>
            <person name="Yamada A."/>
            <person name="Yan M."/>
            <person name="Wang P."/>
            <person name="Xu J."/>
            <person name="Bruns T."/>
            <person name="Baldrian P."/>
            <person name="Vilgalys R."/>
            <person name="Henrissat B."/>
            <person name="Grigoriev I.V."/>
            <person name="Hibbett D."/>
            <person name="Nagy L.G."/>
            <person name="Martin F.M."/>
        </authorList>
    </citation>
    <scope>NUCLEOTIDE SEQUENCE</scope>
    <source>
        <strain evidence="6">UH-Tt-Lm1</strain>
    </source>
</reference>
<dbReference type="Gene3D" id="1.10.10.10">
    <property type="entry name" value="Winged helix-like DNA-binding domain superfamily/Winged helix DNA-binding domain"/>
    <property type="match status" value="1"/>
</dbReference>